<evidence type="ECO:0000313" key="9">
    <source>
        <dbReference type="EMBL" id="REE85369.1"/>
    </source>
</evidence>
<keyword evidence="6 7" id="KW-0472">Membrane</keyword>
<feature type="transmembrane region" description="Helical" evidence="7">
    <location>
        <begin position="78"/>
        <end position="97"/>
    </location>
</feature>
<evidence type="ECO:0000256" key="5">
    <source>
        <dbReference type="ARBA" id="ARBA00022989"/>
    </source>
</evidence>
<keyword evidence="5 7" id="KW-1133">Transmembrane helix</keyword>
<dbReference type="InterPro" id="IPR051393">
    <property type="entry name" value="ABC_transporter_permease"/>
</dbReference>
<evidence type="ECO:0000256" key="3">
    <source>
        <dbReference type="ARBA" id="ARBA00022475"/>
    </source>
</evidence>
<evidence type="ECO:0000256" key="1">
    <source>
        <dbReference type="ARBA" id="ARBA00004651"/>
    </source>
</evidence>
<dbReference type="InterPro" id="IPR035906">
    <property type="entry name" value="MetI-like_sf"/>
</dbReference>
<accession>A0A3D9S5W3</accession>
<keyword evidence="3" id="KW-1003">Cell membrane</keyword>
<comment type="subcellular location">
    <subcellularLocation>
        <location evidence="1 7">Cell membrane</location>
        <topology evidence="1 7">Multi-pass membrane protein</topology>
    </subcellularLocation>
</comment>
<comment type="similarity">
    <text evidence="7">Belongs to the binding-protein-dependent transport system permease family.</text>
</comment>
<feature type="transmembrane region" description="Helical" evidence="7">
    <location>
        <begin position="156"/>
        <end position="178"/>
    </location>
</feature>
<sequence>MFTRNRWGSRVEFGVFVLPAVVCILLSAIVPFVMSMYYSMTKWNGVGKHIKFIGLKNFRELLTSDTNALKALIFTLEYTLLAVVLTNVIAILLAVLMTKAFKLRGLYRVSFFVPYIISLIIIGFVWKFMFTKGFDVLYAQTGWSIFQWSWLGNAHLAFWSILFVGIWQSVGFYMMIYITGLQSVPGDLLEAASIDGCVGLNRFFRITLPLLMPSITVALFLSIANSLKVFDIIYTLTFGGPGGATNSITMDIYNEAFVNNRFGYATAKSLVFVVLILVITVIQVRFTKSKEVEA</sequence>
<name>A0A3D9S5W3_9BACL</name>
<reference evidence="9 10" key="1">
    <citation type="submission" date="2018-08" db="EMBL/GenBank/DDBJ databases">
        <title>Genomic Encyclopedia of Type Strains, Phase III (KMG-III): the genomes of soil and plant-associated and newly described type strains.</title>
        <authorList>
            <person name="Whitman W."/>
        </authorList>
    </citation>
    <scope>NUCLEOTIDE SEQUENCE [LARGE SCALE GENOMIC DNA]</scope>
    <source>
        <strain evidence="9 10">CGMCC 1.10966</strain>
    </source>
</reference>
<dbReference type="PANTHER" id="PTHR30193">
    <property type="entry name" value="ABC TRANSPORTER PERMEASE PROTEIN"/>
    <property type="match status" value="1"/>
</dbReference>
<comment type="caution">
    <text evidence="9">The sequence shown here is derived from an EMBL/GenBank/DDBJ whole genome shotgun (WGS) entry which is preliminary data.</text>
</comment>
<dbReference type="GO" id="GO:0055085">
    <property type="term" value="P:transmembrane transport"/>
    <property type="evidence" value="ECO:0007669"/>
    <property type="project" value="InterPro"/>
</dbReference>
<evidence type="ECO:0000259" key="8">
    <source>
        <dbReference type="PROSITE" id="PS50928"/>
    </source>
</evidence>
<dbReference type="RefSeq" id="WP_116189349.1">
    <property type="nucleotide sequence ID" value="NZ_QTTN01000012.1"/>
</dbReference>
<keyword evidence="2 7" id="KW-0813">Transport</keyword>
<dbReference type="OrthoDB" id="9786413at2"/>
<protein>
    <submittedName>
        <fullName evidence="9">Raffinose/stachyose/melibiose transport system permease protein</fullName>
    </submittedName>
</protein>
<dbReference type="PANTHER" id="PTHR30193:SF41">
    <property type="entry name" value="DIACETYLCHITOBIOSE UPTAKE SYSTEM PERMEASE PROTEIN NGCF"/>
    <property type="match status" value="1"/>
</dbReference>
<evidence type="ECO:0000256" key="4">
    <source>
        <dbReference type="ARBA" id="ARBA00022692"/>
    </source>
</evidence>
<dbReference type="Pfam" id="PF00528">
    <property type="entry name" value="BPD_transp_1"/>
    <property type="match status" value="1"/>
</dbReference>
<feature type="domain" description="ABC transmembrane type-1" evidence="8">
    <location>
        <begin position="72"/>
        <end position="283"/>
    </location>
</feature>
<dbReference type="SUPFAM" id="SSF161098">
    <property type="entry name" value="MetI-like"/>
    <property type="match status" value="1"/>
</dbReference>
<evidence type="ECO:0000313" key="10">
    <source>
        <dbReference type="Proteomes" id="UP000256304"/>
    </source>
</evidence>
<proteinExistence type="inferred from homology"/>
<evidence type="ECO:0000256" key="7">
    <source>
        <dbReference type="RuleBase" id="RU363032"/>
    </source>
</evidence>
<evidence type="ECO:0000256" key="6">
    <source>
        <dbReference type="ARBA" id="ARBA00023136"/>
    </source>
</evidence>
<feature type="transmembrane region" description="Helical" evidence="7">
    <location>
        <begin position="262"/>
        <end position="282"/>
    </location>
</feature>
<dbReference type="CDD" id="cd06261">
    <property type="entry name" value="TM_PBP2"/>
    <property type="match status" value="1"/>
</dbReference>
<dbReference type="GO" id="GO:0005886">
    <property type="term" value="C:plasma membrane"/>
    <property type="evidence" value="ECO:0007669"/>
    <property type="project" value="UniProtKB-SubCell"/>
</dbReference>
<feature type="transmembrane region" description="Helical" evidence="7">
    <location>
        <begin position="203"/>
        <end position="224"/>
    </location>
</feature>
<feature type="transmembrane region" description="Helical" evidence="7">
    <location>
        <begin position="109"/>
        <end position="129"/>
    </location>
</feature>
<keyword evidence="4 7" id="KW-0812">Transmembrane</keyword>
<organism evidence="9 10">
    <name type="scientific">Paenibacillus taihuensis</name>
    <dbReference type="NCBI Taxonomy" id="1156355"/>
    <lineage>
        <taxon>Bacteria</taxon>
        <taxon>Bacillati</taxon>
        <taxon>Bacillota</taxon>
        <taxon>Bacilli</taxon>
        <taxon>Bacillales</taxon>
        <taxon>Paenibacillaceae</taxon>
        <taxon>Paenibacillus</taxon>
    </lineage>
</organism>
<keyword evidence="10" id="KW-1185">Reference proteome</keyword>
<dbReference type="Gene3D" id="1.10.3720.10">
    <property type="entry name" value="MetI-like"/>
    <property type="match status" value="1"/>
</dbReference>
<evidence type="ECO:0000256" key="2">
    <source>
        <dbReference type="ARBA" id="ARBA00022448"/>
    </source>
</evidence>
<dbReference type="EMBL" id="QTTN01000012">
    <property type="protein sequence ID" value="REE85369.1"/>
    <property type="molecule type" value="Genomic_DNA"/>
</dbReference>
<dbReference type="PROSITE" id="PS50928">
    <property type="entry name" value="ABC_TM1"/>
    <property type="match status" value="1"/>
</dbReference>
<dbReference type="InterPro" id="IPR000515">
    <property type="entry name" value="MetI-like"/>
</dbReference>
<dbReference type="Proteomes" id="UP000256304">
    <property type="component" value="Unassembled WGS sequence"/>
</dbReference>
<dbReference type="AlphaFoldDB" id="A0A3D9S5W3"/>
<gene>
    <name evidence="9" type="ORF">A8990_11298</name>
</gene>
<feature type="transmembrane region" description="Helical" evidence="7">
    <location>
        <begin position="12"/>
        <end position="34"/>
    </location>
</feature>